<dbReference type="GO" id="GO:0006412">
    <property type="term" value="P:translation"/>
    <property type="evidence" value="ECO:0007669"/>
    <property type="project" value="InterPro"/>
</dbReference>
<gene>
    <name evidence="8" type="ORF">RDB_LOCUS127789</name>
</gene>
<evidence type="ECO:0000256" key="2">
    <source>
        <dbReference type="ARBA" id="ARBA00004496"/>
    </source>
</evidence>
<evidence type="ECO:0000256" key="3">
    <source>
        <dbReference type="ARBA" id="ARBA00006592"/>
    </source>
</evidence>
<reference evidence="8" key="1">
    <citation type="submission" date="2021-01" db="EMBL/GenBank/DDBJ databases">
        <authorList>
            <person name="Kaushik A."/>
        </authorList>
    </citation>
    <scope>NUCLEOTIDE SEQUENCE</scope>
    <source>
        <strain evidence="8">AG3-1AP</strain>
    </source>
</reference>
<dbReference type="GO" id="GO:0022625">
    <property type="term" value="C:cytosolic large ribosomal subunit"/>
    <property type="evidence" value="ECO:0007669"/>
    <property type="project" value="TreeGrafter"/>
</dbReference>
<dbReference type="EMBL" id="CAJMWV010005106">
    <property type="protein sequence ID" value="CAE6508178.1"/>
    <property type="molecule type" value="Genomic_DNA"/>
</dbReference>
<protein>
    <recommendedName>
        <fullName evidence="7">Large ribosomal subunit protein eL14 domain-containing protein</fullName>
    </recommendedName>
</protein>
<dbReference type="SUPFAM" id="SSF50104">
    <property type="entry name" value="Translation proteins SH3-like domain"/>
    <property type="match status" value="1"/>
</dbReference>
<evidence type="ECO:0000256" key="5">
    <source>
        <dbReference type="ARBA" id="ARBA00022980"/>
    </source>
</evidence>
<dbReference type="PANTHER" id="PTHR11127:SF2">
    <property type="entry name" value="LARGE RIBOSOMAL SUBUNIT PROTEIN EL14"/>
    <property type="match status" value="1"/>
</dbReference>
<feature type="domain" description="Large ribosomal subunit protein eL14" evidence="7">
    <location>
        <begin position="480"/>
        <end position="555"/>
    </location>
</feature>
<comment type="subcellular location">
    <subcellularLocation>
        <location evidence="2">Cytoplasm</location>
    </subcellularLocation>
</comment>
<evidence type="ECO:0000313" key="9">
    <source>
        <dbReference type="Proteomes" id="UP000663831"/>
    </source>
</evidence>
<evidence type="ECO:0000256" key="1">
    <source>
        <dbReference type="ARBA" id="ARBA00004021"/>
    </source>
</evidence>
<comment type="similarity">
    <text evidence="3">Belongs to the eukaryotic ribosomal protein eL14 family.</text>
</comment>
<evidence type="ECO:0000256" key="4">
    <source>
        <dbReference type="ARBA" id="ARBA00022490"/>
    </source>
</evidence>
<sequence length="569" mass="63633">MAHPFEIPEILCLICEQAQRSDLAKLLTLSRLFFECAMPFIWKNLPVSAPMILLRLLPDSDRYLNTNLGTTIVKTLLESLQPLDSQSLTRFNLYAPFVKRIVRHHRNKQSNVAWDRLLNLVDARPILPNLEALSVSLDNRLIQCQGSIPCLKAYLSPTLVEIDDPRTSDAYLYMEPLDLARLLSEIAQECPHLSTLKLQSATGRPYILEMHGSDELARSLGKFRQLRVVRLGLAVLDPKVIVVLSSLPNLESLSLNESSFHGIRPGSDEDVDPLSISLPPGSFPALRHLGIYVHYGFKIAYDIWGITGLVRGLTSASVHALNDCSRTQLRELIRAISQSSPLVTSLHIECTRASEIALLSKEIMDCLALLPLQHLRLSGKDRADRRDYYGGELLALALPKLESLQIRGYSFSFTDLTHMAKYMPRLQTLSIPAKSTFKRFVEVGRVVLLKSGPSEGNIAVIVEIIDHNRAIIDGPTSGVPRQVYQYRHLVLTPFTVKGLPRGAGTGVVKKYVEKTDIVAKWDASSWAKKRASASKRRALGDFERFSVMVYKKQRRDAVNKSLAKAKKSA</sequence>
<dbReference type="InterPro" id="IPR008991">
    <property type="entry name" value="Translation_prot_SH3-like_sf"/>
</dbReference>
<dbReference type="InterPro" id="IPR039660">
    <property type="entry name" value="Ribosomal_eL14"/>
</dbReference>
<dbReference type="InterPro" id="IPR002784">
    <property type="entry name" value="Ribosomal_eL14_dom"/>
</dbReference>
<dbReference type="FunFam" id="2.30.30.30:FF:000030">
    <property type="entry name" value="60S ribosomal protein L14"/>
    <property type="match status" value="1"/>
</dbReference>
<dbReference type="InterPro" id="IPR032675">
    <property type="entry name" value="LRR_dom_sf"/>
</dbReference>
<dbReference type="GO" id="GO:0003735">
    <property type="term" value="F:structural constituent of ribosome"/>
    <property type="evidence" value="ECO:0007669"/>
    <property type="project" value="InterPro"/>
</dbReference>
<comment type="function">
    <text evidence="1">Component of the ribosome, a large ribonucleoprotein complex responsible for the synthesis of proteins in the cell. The small ribosomal subunit (SSU) binds messenger RNAs (mRNAs) and translates the encoded message by selecting cognate aminoacyl-transfer RNA (tRNA) molecules. The large subunit (LSU) contains the ribosomal catalytic site termed the peptidyl transferase center (PTC), which catalyzes the formation of peptide bonds, thereby polymerizing the amino acids delivered by tRNAs into a polypeptide chain. The nascent polypeptides leave the ribosome through a tunnel in the LSU and interact with protein factors that function in enzymatic processing, targeting, and the membrane insertion of nascent chains at the exit of the ribosomal tunnel.</text>
</comment>
<evidence type="ECO:0000256" key="6">
    <source>
        <dbReference type="ARBA" id="ARBA00023274"/>
    </source>
</evidence>
<proteinExistence type="inferred from homology"/>
<dbReference type="AlphaFoldDB" id="A0A8H3D5C2"/>
<dbReference type="Gene3D" id="2.30.30.30">
    <property type="match status" value="1"/>
</dbReference>
<name>A0A8H3D5C2_9AGAM</name>
<dbReference type="InterPro" id="IPR014722">
    <property type="entry name" value="Rib_uL2_dom2"/>
</dbReference>
<dbReference type="SUPFAM" id="SSF52047">
    <property type="entry name" value="RNI-like"/>
    <property type="match status" value="1"/>
</dbReference>
<dbReference type="Pfam" id="PF01929">
    <property type="entry name" value="Ribosomal_L14e"/>
    <property type="match status" value="1"/>
</dbReference>
<evidence type="ECO:0000313" key="8">
    <source>
        <dbReference type="EMBL" id="CAE6508178.1"/>
    </source>
</evidence>
<dbReference type="GO" id="GO:0042273">
    <property type="term" value="P:ribosomal large subunit biogenesis"/>
    <property type="evidence" value="ECO:0007669"/>
    <property type="project" value="TreeGrafter"/>
</dbReference>
<dbReference type="Proteomes" id="UP000663831">
    <property type="component" value="Unassembled WGS sequence"/>
</dbReference>
<accession>A0A8H3D5C2</accession>
<dbReference type="CDD" id="cd23702">
    <property type="entry name" value="eL14"/>
    <property type="match status" value="1"/>
</dbReference>
<keyword evidence="4" id="KW-0963">Cytoplasm</keyword>
<organism evidence="8 9">
    <name type="scientific">Rhizoctonia solani</name>
    <dbReference type="NCBI Taxonomy" id="456999"/>
    <lineage>
        <taxon>Eukaryota</taxon>
        <taxon>Fungi</taxon>
        <taxon>Dikarya</taxon>
        <taxon>Basidiomycota</taxon>
        <taxon>Agaricomycotina</taxon>
        <taxon>Agaricomycetes</taxon>
        <taxon>Cantharellales</taxon>
        <taxon>Ceratobasidiaceae</taxon>
        <taxon>Rhizoctonia</taxon>
    </lineage>
</organism>
<dbReference type="PANTHER" id="PTHR11127">
    <property type="entry name" value="60S RIBOSOMAL PROTEIN L14"/>
    <property type="match status" value="1"/>
</dbReference>
<dbReference type="GO" id="GO:0003723">
    <property type="term" value="F:RNA binding"/>
    <property type="evidence" value="ECO:0007669"/>
    <property type="project" value="InterPro"/>
</dbReference>
<evidence type="ECO:0000259" key="7">
    <source>
        <dbReference type="Pfam" id="PF01929"/>
    </source>
</evidence>
<dbReference type="Gene3D" id="3.80.10.10">
    <property type="entry name" value="Ribonuclease Inhibitor"/>
    <property type="match status" value="1"/>
</dbReference>
<comment type="caution">
    <text evidence="8">The sequence shown here is derived from an EMBL/GenBank/DDBJ whole genome shotgun (WGS) entry which is preliminary data.</text>
</comment>
<keyword evidence="6" id="KW-0687">Ribonucleoprotein</keyword>
<dbReference type="Gene3D" id="6.10.250.2270">
    <property type="match status" value="1"/>
</dbReference>
<keyword evidence="5" id="KW-0689">Ribosomal protein</keyword>